<dbReference type="Pfam" id="PF00874">
    <property type="entry name" value="PRD"/>
    <property type="match status" value="2"/>
</dbReference>
<evidence type="ECO:0000256" key="4">
    <source>
        <dbReference type="ARBA" id="ARBA00023163"/>
    </source>
</evidence>
<keyword evidence="1" id="KW-0677">Repeat</keyword>
<dbReference type="InterPro" id="IPR011608">
    <property type="entry name" value="PRD"/>
</dbReference>
<dbReference type="PANTHER" id="PTHR30185:SF12">
    <property type="entry name" value="TRANSCRIPTIONAL REGULATOR MANR"/>
    <property type="match status" value="1"/>
</dbReference>
<dbReference type="Gene3D" id="3.40.930.10">
    <property type="entry name" value="Mannitol-specific EII, Chain A"/>
    <property type="match status" value="1"/>
</dbReference>
<dbReference type="InterPro" id="IPR036390">
    <property type="entry name" value="WH_DNA-bd_sf"/>
</dbReference>
<dbReference type="InterPro" id="IPR036634">
    <property type="entry name" value="PRD_sf"/>
</dbReference>
<dbReference type="CDD" id="cd05568">
    <property type="entry name" value="PTS_IIB_bgl_like"/>
    <property type="match status" value="1"/>
</dbReference>
<dbReference type="InterPro" id="IPR007737">
    <property type="entry name" value="Mga_HTH"/>
</dbReference>
<sequence length="634" mass="74801">MKNDRKETFIHYLESQNDWCTAKSLASYFKVSTRTIRKYVNEINQNQTVIYSSPQGYHLVERANNKMDEDTASPTKRLNIILKELILSSEGINIFDLSDRLFLSISSIENDIVHANKLIETYQLKIRHKKDTLLLIGEERYKRKLMSYIISQETSSEFLSIKTVQDSFSEYDVSWIKSKIISILEKYNLYVNDYIMNNILLHLIITVDRIKNNNSVMHSADLHKVKSNLETQAANKIASFLEGTYNIHFNESEKYDFILLLSSKTTLLNYQTLTPSSLYQYVNEHYVNLTKRLLEKVYEQYFIDISDDEFFVKFTLHIRNLIFRVKNEKMTKNPLTHKIKDSYPLIYELAVFVSNQLQILEKIHIKEDEISFIAFHIGSFFERKKELEKKILCVILCPNYYDMQLTLVQKLEKKYQESIEIIQVCTEISEVKIHQKVDLFISTLPIKNKEVPSVIVHPYLTEEDHEYIQNQVTKLKRQKEMSKVKKYLDLYFNKDLFMKNVYLDNDEQYIEYMSNLLYEKGYVSKEYGQSILEREKMSSTAFNNNVAVPHSMGMDAIKTGICMIILDRPVKWGKEKVQIIAMISINNQNRELFSPFFEGVINVLSEWKNTNELIQAIDYEDFMFKMSKLFSIQA</sequence>
<evidence type="ECO:0000259" key="6">
    <source>
        <dbReference type="PROSITE" id="PS51099"/>
    </source>
</evidence>
<dbReference type="InterPro" id="IPR050661">
    <property type="entry name" value="BglG_antiterminators"/>
</dbReference>
<dbReference type="PROSITE" id="PS51094">
    <property type="entry name" value="PTS_EIIA_TYPE_2"/>
    <property type="match status" value="1"/>
</dbReference>
<keyword evidence="3" id="KW-0010">Activator</keyword>
<dbReference type="Gene3D" id="1.10.1790.10">
    <property type="entry name" value="PRD domain"/>
    <property type="match status" value="2"/>
</dbReference>
<evidence type="ECO:0000313" key="9">
    <source>
        <dbReference type="Proteomes" id="UP000626697"/>
    </source>
</evidence>
<dbReference type="Pfam" id="PF00359">
    <property type="entry name" value="PTS_EIIA_2"/>
    <property type="match status" value="1"/>
</dbReference>
<keyword evidence="9" id="KW-1185">Reference proteome</keyword>
<evidence type="ECO:0000256" key="2">
    <source>
        <dbReference type="ARBA" id="ARBA00023015"/>
    </source>
</evidence>
<accession>A0ABR6CVV6</accession>
<dbReference type="InterPro" id="IPR013196">
    <property type="entry name" value="HTH_11"/>
</dbReference>
<feature type="domain" description="PRD" evidence="7">
    <location>
        <begin position="281"/>
        <end position="387"/>
    </location>
</feature>
<dbReference type="PROSITE" id="PS51372">
    <property type="entry name" value="PRD_2"/>
    <property type="match status" value="2"/>
</dbReference>
<dbReference type="SUPFAM" id="SSF46785">
    <property type="entry name" value="Winged helix' DNA-binding domain"/>
    <property type="match status" value="1"/>
</dbReference>
<comment type="caution">
    <text evidence="8">The sequence shown here is derived from an EMBL/GenBank/DDBJ whole genome shotgun (WGS) entry which is preliminary data.</text>
</comment>
<keyword evidence="2" id="KW-0805">Transcription regulation</keyword>
<evidence type="ECO:0000259" key="5">
    <source>
        <dbReference type="PROSITE" id="PS51094"/>
    </source>
</evidence>
<name>A0ABR6CVV6_9BACI</name>
<dbReference type="Proteomes" id="UP000626697">
    <property type="component" value="Unassembled WGS sequence"/>
</dbReference>
<dbReference type="InterPro" id="IPR002178">
    <property type="entry name" value="PTS_EIIA_type-2_dom"/>
</dbReference>
<dbReference type="Pfam" id="PF08279">
    <property type="entry name" value="HTH_11"/>
    <property type="match status" value="1"/>
</dbReference>
<dbReference type="Pfam" id="PF05043">
    <property type="entry name" value="Mga"/>
    <property type="match status" value="1"/>
</dbReference>
<protein>
    <submittedName>
        <fullName evidence="8">Lichenan operon transcriptional antiterminator</fullName>
    </submittedName>
</protein>
<gene>
    <name evidence="8" type="ORF">HNP81_004522</name>
</gene>
<keyword evidence="4" id="KW-0804">Transcription</keyword>
<dbReference type="RefSeq" id="WP_182504002.1">
    <property type="nucleotide sequence ID" value="NZ_JACJHX010000027.1"/>
</dbReference>
<evidence type="ECO:0000259" key="7">
    <source>
        <dbReference type="PROSITE" id="PS51372"/>
    </source>
</evidence>
<dbReference type="SUPFAM" id="SSF55804">
    <property type="entry name" value="Phoshotransferase/anion transport protein"/>
    <property type="match status" value="1"/>
</dbReference>
<organism evidence="8 9">
    <name type="scientific">Peribacillus huizhouensis</name>
    <dbReference type="NCBI Taxonomy" id="1501239"/>
    <lineage>
        <taxon>Bacteria</taxon>
        <taxon>Bacillati</taxon>
        <taxon>Bacillota</taxon>
        <taxon>Bacilli</taxon>
        <taxon>Bacillales</taxon>
        <taxon>Bacillaceae</taxon>
        <taxon>Peribacillus</taxon>
    </lineage>
</organism>
<dbReference type="InterPro" id="IPR016152">
    <property type="entry name" value="PTrfase/Anion_transptr"/>
</dbReference>
<dbReference type="InterPro" id="IPR013011">
    <property type="entry name" value="PTS_EIIB_2"/>
</dbReference>
<dbReference type="InterPro" id="IPR036388">
    <property type="entry name" value="WH-like_DNA-bd_sf"/>
</dbReference>
<reference evidence="8 9" key="1">
    <citation type="submission" date="2020-08" db="EMBL/GenBank/DDBJ databases">
        <title>Genomic Encyclopedia of Type Strains, Phase IV (KMG-IV): sequencing the most valuable type-strain genomes for metagenomic binning, comparative biology and taxonomic classification.</title>
        <authorList>
            <person name="Goeker M."/>
        </authorList>
    </citation>
    <scope>NUCLEOTIDE SEQUENCE [LARGE SCALE GENOMIC DNA]</scope>
    <source>
        <strain evidence="8 9">DSM 105481</strain>
    </source>
</reference>
<feature type="domain" description="PTS EIIB type-2" evidence="6">
    <location>
        <begin position="389"/>
        <end position="480"/>
    </location>
</feature>
<evidence type="ECO:0000256" key="1">
    <source>
        <dbReference type="ARBA" id="ARBA00022737"/>
    </source>
</evidence>
<dbReference type="SUPFAM" id="SSF63520">
    <property type="entry name" value="PTS-regulatory domain, PRD"/>
    <property type="match status" value="2"/>
</dbReference>
<proteinExistence type="predicted"/>
<dbReference type="Gene3D" id="1.10.10.10">
    <property type="entry name" value="Winged helix-like DNA-binding domain superfamily/Winged helix DNA-binding domain"/>
    <property type="match status" value="1"/>
</dbReference>
<dbReference type="CDD" id="cd00211">
    <property type="entry name" value="PTS_IIA_fru"/>
    <property type="match status" value="1"/>
</dbReference>
<dbReference type="PANTHER" id="PTHR30185">
    <property type="entry name" value="CRYPTIC BETA-GLUCOSIDE BGL OPERON ANTITERMINATOR"/>
    <property type="match status" value="1"/>
</dbReference>
<feature type="domain" description="PRD" evidence="7">
    <location>
        <begin position="167"/>
        <end position="271"/>
    </location>
</feature>
<dbReference type="PROSITE" id="PS51099">
    <property type="entry name" value="PTS_EIIB_TYPE_2"/>
    <property type="match status" value="1"/>
</dbReference>
<feature type="domain" description="PTS EIIA type-2" evidence="5">
    <location>
        <begin position="490"/>
        <end position="629"/>
    </location>
</feature>
<evidence type="ECO:0000256" key="3">
    <source>
        <dbReference type="ARBA" id="ARBA00023159"/>
    </source>
</evidence>
<dbReference type="EMBL" id="JACJHX010000027">
    <property type="protein sequence ID" value="MBA9029162.1"/>
    <property type="molecule type" value="Genomic_DNA"/>
</dbReference>
<evidence type="ECO:0000313" key="8">
    <source>
        <dbReference type="EMBL" id="MBA9029162.1"/>
    </source>
</evidence>